<evidence type="ECO:0000259" key="2">
    <source>
        <dbReference type="Pfam" id="PF05378"/>
    </source>
</evidence>
<reference evidence="3 4" key="1">
    <citation type="submission" date="2019-05" db="EMBL/GenBank/DDBJ databases">
        <title>Marivita sp. nov. isolated from sea sediment.</title>
        <authorList>
            <person name="Kim W."/>
        </authorList>
    </citation>
    <scope>NUCLEOTIDE SEQUENCE [LARGE SCALE GENOMIC DNA]</scope>
    <source>
        <strain evidence="3 4">CAU 1492</strain>
    </source>
</reference>
<dbReference type="InterPro" id="IPR002821">
    <property type="entry name" value="Hydantoinase_A"/>
</dbReference>
<dbReference type="Pfam" id="PF05378">
    <property type="entry name" value="Hydant_A_N"/>
    <property type="match status" value="1"/>
</dbReference>
<feature type="domain" description="Hydantoinase/oxoprolinase N-terminal" evidence="2">
    <location>
        <begin position="4"/>
        <end position="179"/>
    </location>
</feature>
<dbReference type="Pfam" id="PF01968">
    <property type="entry name" value="Hydantoinase_A"/>
    <property type="match status" value="1"/>
</dbReference>
<evidence type="ECO:0000259" key="1">
    <source>
        <dbReference type="Pfam" id="PF01968"/>
    </source>
</evidence>
<gene>
    <name evidence="3" type="ORF">FGK64_07625</name>
</gene>
<name>A0ABY2X9H2_9RHOB</name>
<keyword evidence="4" id="KW-1185">Reference proteome</keyword>
<dbReference type="PANTHER" id="PTHR11365:SF23">
    <property type="entry name" value="HYPOTHETICAL 5-OXOPROLINASE (EUROFUNG)-RELATED"/>
    <property type="match status" value="1"/>
</dbReference>
<dbReference type="Proteomes" id="UP001191082">
    <property type="component" value="Unassembled WGS sequence"/>
</dbReference>
<evidence type="ECO:0008006" key="5">
    <source>
        <dbReference type="Google" id="ProtNLM"/>
    </source>
</evidence>
<sequence length="563" mass="57850">MTLVAVDLGAEYVDVAVLSGGECSVWKAAADTTDPAGSVVSAAAVALERTGLSLSQVAEMRLGSTTGVNALLRRDGARVALITTRGFGDVLTLARQNRADLYDPVARSPAPGFLAARADTFEIGGRIGADGGEVEPLERAAITAIAEACRARGIADIAICLLFAHVNPAHEVQIEEMLHSAAPELRMSLSHRVDPQPREYERTVSTCLEAFLSPAETRLLEEINIGLGARGFAGRLMLANSRGGLVPVDIGRATVSRLLGGGPAAVLRLASAVATEAGAGIAISLDVGSTSSDIGLIRRAEPPEVEEAVFAGVPLRQPIADITSVALGARSLFDGVPLGEATDTLPNAARDLLVQAIVSHCVRRNADPAQAALIASGGLGPALAIHVAGVLGITRILLPAAPEVAGALGLLLSASLAESRVSLQAGFDVLENGALARSCAELAEGLPSGQVLFFAQAAPTANMHRVTLGLGADVPTATSLRGALNDYFREMFGIDCPGEGYLFALIARVKGDDAQPLPQVSPPPRAEPGGVRTALGAVPVPAGWLVAAITPSHLELRKDHADG</sequence>
<evidence type="ECO:0000313" key="3">
    <source>
        <dbReference type="EMBL" id="TMV12670.1"/>
    </source>
</evidence>
<evidence type="ECO:0000313" key="4">
    <source>
        <dbReference type="Proteomes" id="UP001191082"/>
    </source>
</evidence>
<dbReference type="PANTHER" id="PTHR11365">
    <property type="entry name" value="5-OXOPROLINASE RELATED"/>
    <property type="match status" value="1"/>
</dbReference>
<dbReference type="RefSeq" id="WP_138863224.1">
    <property type="nucleotide sequence ID" value="NZ_VCPC01000002.1"/>
</dbReference>
<dbReference type="InterPro" id="IPR045079">
    <property type="entry name" value="Oxoprolinase-like"/>
</dbReference>
<dbReference type="EMBL" id="VCPC01000002">
    <property type="protein sequence ID" value="TMV12670.1"/>
    <property type="molecule type" value="Genomic_DNA"/>
</dbReference>
<comment type="caution">
    <text evidence="3">The sequence shown here is derived from an EMBL/GenBank/DDBJ whole genome shotgun (WGS) entry which is preliminary data.</text>
</comment>
<organism evidence="3 4">
    <name type="scientific">Arenibacterium halophilum</name>
    <dbReference type="NCBI Taxonomy" id="2583821"/>
    <lineage>
        <taxon>Bacteria</taxon>
        <taxon>Pseudomonadati</taxon>
        <taxon>Pseudomonadota</taxon>
        <taxon>Alphaproteobacteria</taxon>
        <taxon>Rhodobacterales</taxon>
        <taxon>Paracoccaceae</taxon>
        <taxon>Arenibacterium</taxon>
    </lineage>
</organism>
<protein>
    <recommendedName>
        <fullName evidence="5">Hydantoinase/oxoprolinase family protein</fullName>
    </recommendedName>
</protein>
<feature type="domain" description="Hydantoinase A/oxoprolinase" evidence="1">
    <location>
        <begin position="202"/>
        <end position="349"/>
    </location>
</feature>
<accession>A0ABY2X9H2</accession>
<dbReference type="InterPro" id="IPR008040">
    <property type="entry name" value="Hydant_A_N"/>
</dbReference>
<proteinExistence type="predicted"/>